<dbReference type="EMBL" id="CP122539">
    <property type="protein sequence ID" value="WGH75007.1"/>
    <property type="molecule type" value="Genomic_DNA"/>
</dbReference>
<dbReference type="Pfam" id="PF03544">
    <property type="entry name" value="TonB_C"/>
    <property type="match status" value="1"/>
</dbReference>
<evidence type="ECO:0000256" key="8">
    <source>
        <dbReference type="ARBA" id="ARBA00022989"/>
    </source>
</evidence>
<dbReference type="PANTHER" id="PTHR33446">
    <property type="entry name" value="PROTEIN TONB-RELATED"/>
    <property type="match status" value="1"/>
</dbReference>
<evidence type="ECO:0000313" key="12">
    <source>
        <dbReference type="EMBL" id="WGH75007.1"/>
    </source>
</evidence>
<keyword evidence="7" id="KW-0653">Protein transport</keyword>
<dbReference type="PROSITE" id="PS52015">
    <property type="entry name" value="TONB_CTD"/>
    <property type="match status" value="1"/>
</dbReference>
<evidence type="ECO:0000313" key="13">
    <source>
        <dbReference type="Proteomes" id="UP001232001"/>
    </source>
</evidence>
<evidence type="ECO:0000256" key="2">
    <source>
        <dbReference type="ARBA" id="ARBA00006555"/>
    </source>
</evidence>
<feature type="domain" description="TonB C-terminal" evidence="11">
    <location>
        <begin position="138"/>
        <end position="232"/>
    </location>
</feature>
<dbReference type="InterPro" id="IPR006260">
    <property type="entry name" value="TonB/TolA_C"/>
</dbReference>
<protein>
    <submittedName>
        <fullName evidence="12">Energy transducer TonB</fullName>
    </submittedName>
</protein>
<keyword evidence="6" id="KW-0812">Transmembrane</keyword>
<organism evidence="12 13">
    <name type="scientific">Tenacibaculum tangerinum</name>
    <dbReference type="NCBI Taxonomy" id="3038772"/>
    <lineage>
        <taxon>Bacteria</taxon>
        <taxon>Pseudomonadati</taxon>
        <taxon>Bacteroidota</taxon>
        <taxon>Flavobacteriia</taxon>
        <taxon>Flavobacteriales</taxon>
        <taxon>Flavobacteriaceae</taxon>
        <taxon>Tenacibaculum</taxon>
    </lineage>
</organism>
<keyword evidence="9" id="KW-0472">Membrane</keyword>
<evidence type="ECO:0000259" key="11">
    <source>
        <dbReference type="PROSITE" id="PS52015"/>
    </source>
</evidence>
<dbReference type="PANTHER" id="PTHR33446:SF2">
    <property type="entry name" value="PROTEIN TONB"/>
    <property type="match status" value="1"/>
</dbReference>
<dbReference type="RefSeq" id="WP_279650899.1">
    <property type="nucleotide sequence ID" value="NZ_CP122539.1"/>
</dbReference>
<dbReference type="Proteomes" id="UP001232001">
    <property type="component" value="Chromosome"/>
</dbReference>
<keyword evidence="5" id="KW-0997">Cell inner membrane</keyword>
<keyword evidence="13" id="KW-1185">Reference proteome</keyword>
<keyword evidence="3" id="KW-0813">Transport</keyword>
<keyword evidence="10" id="KW-0732">Signal</keyword>
<feature type="chain" id="PRO_5046133853" evidence="10">
    <location>
        <begin position="20"/>
        <end position="232"/>
    </location>
</feature>
<reference evidence="12 13" key="1">
    <citation type="submission" date="2023-04" db="EMBL/GenBank/DDBJ databases">
        <title>Tenacibaculum tangerinum sp. nov., isolated from sea tidal flat of South Korea.</title>
        <authorList>
            <person name="Lee S.H."/>
            <person name="Kim J.-J."/>
        </authorList>
    </citation>
    <scope>NUCLEOTIDE SEQUENCE [LARGE SCALE GENOMIC DNA]</scope>
    <source>
        <strain evidence="12 13">GRR-S3-23</strain>
    </source>
</reference>
<dbReference type="NCBIfam" id="TIGR01352">
    <property type="entry name" value="tonB_Cterm"/>
    <property type="match status" value="1"/>
</dbReference>
<keyword evidence="4" id="KW-1003">Cell membrane</keyword>
<sequence length="232" mass="26168">MKKAITLLFISCSIHFLIAQEKCTSNSHELVDLNVIDKCSAEKVVETTKETPAMIAKVTSKRYLKKRTYFKEVQSIADYLKANHLKEVHKTSELELCSLKNISPVSKIASNNTVSFHVVDEIPEFLSCKGSFMSKAECFNYEMQKHILRTLVYPDEALEKGMEGAVKVSFVIDVNGKVINIEMEGNVDEILKEEAKRIVSLLPVFIPGKQQGKYTSVKYSFPMIFSLDSSVD</sequence>
<evidence type="ECO:0000256" key="1">
    <source>
        <dbReference type="ARBA" id="ARBA00004383"/>
    </source>
</evidence>
<accession>A0ABY8L0L6</accession>
<evidence type="ECO:0000256" key="6">
    <source>
        <dbReference type="ARBA" id="ARBA00022692"/>
    </source>
</evidence>
<evidence type="ECO:0000256" key="7">
    <source>
        <dbReference type="ARBA" id="ARBA00022927"/>
    </source>
</evidence>
<evidence type="ECO:0000256" key="10">
    <source>
        <dbReference type="SAM" id="SignalP"/>
    </source>
</evidence>
<feature type="signal peptide" evidence="10">
    <location>
        <begin position="1"/>
        <end position="19"/>
    </location>
</feature>
<dbReference type="InterPro" id="IPR051045">
    <property type="entry name" value="TonB-dependent_transducer"/>
</dbReference>
<dbReference type="InterPro" id="IPR037682">
    <property type="entry name" value="TonB_C"/>
</dbReference>
<comment type="similarity">
    <text evidence="2">Belongs to the TonB family.</text>
</comment>
<evidence type="ECO:0000256" key="3">
    <source>
        <dbReference type="ARBA" id="ARBA00022448"/>
    </source>
</evidence>
<dbReference type="Gene3D" id="3.30.1150.10">
    <property type="match status" value="1"/>
</dbReference>
<gene>
    <name evidence="12" type="ORF">P8625_13130</name>
</gene>
<evidence type="ECO:0000256" key="9">
    <source>
        <dbReference type="ARBA" id="ARBA00023136"/>
    </source>
</evidence>
<keyword evidence="8" id="KW-1133">Transmembrane helix</keyword>
<evidence type="ECO:0000256" key="4">
    <source>
        <dbReference type="ARBA" id="ARBA00022475"/>
    </source>
</evidence>
<evidence type="ECO:0000256" key="5">
    <source>
        <dbReference type="ARBA" id="ARBA00022519"/>
    </source>
</evidence>
<dbReference type="SUPFAM" id="SSF74653">
    <property type="entry name" value="TolA/TonB C-terminal domain"/>
    <property type="match status" value="1"/>
</dbReference>
<proteinExistence type="inferred from homology"/>
<name>A0ABY8L0L6_9FLAO</name>
<comment type="subcellular location">
    <subcellularLocation>
        <location evidence="1">Cell inner membrane</location>
        <topology evidence="1">Single-pass membrane protein</topology>
        <orientation evidence="1">Periplasmic side</orientation>
    </subcellularLocation>
</comment>